<gene>
    <name evidence="1" type="ORF">C2G38_2078597</name>
</gene>
<protein>
    <submittedName>
        <fullName evidence="1">Uncharacterized protein</fullName>
    </submittedName>
</protein>
<dbReference type="EMBL" id="QKWP01000367">
    <property type="protein sequence ID" value="RIB21329.1"/>
    <property type="molecule type" value="Genomic_DNA"/>
</dbReference>
<accession>A0A397VJZ3</accession>
<organism evidence="1 2">
    <name type="scientific">Gigaspora rosea</name>
    <dbReference type="NCBI Taxonomy" id="44941"/>
    <lineage>
        <taxon>Eukaryota</taxon>
        <taxon>Fungi</taxon>
        <taxon>Fungi incertae sedis</taxon>
        <taxon>Mucoromycota</taxon>
        <taxon>Glomeromycotina</taxon>
        <taxon>Glomeromycetes</taxon>
        <taxon>Diversisporales</taxon>
        <taxon>Gigasporaceae</taxon>
        <taxon>Gigaspora</taxon>
    </lineage>
</organism>
<reference evidence="1 2" key="1">
    <citation type="submission" date="2018-06" db="EMBL/GenBank/DDBJ databases">
        <title>Comparative genomics reveals the genomic features of Rhizophagus irregularis, R. cerebriforme, R. diaphanum and Gigaspora rosea, and their symbiotic lifestyle signature.</title>
        <authorList>
            <person name="Morin E."/>
            <person name="San Clemente H."/>
            <person name="Chen E.C.H."/>
            <person name="De La Providencia I."/>
            <person name="Hainaut M."/>
            <person name="Kuo A."/>
            <person name="Kohler A."/>
            <person name="Murat C."/>
            <person name="Tang N."/>
            <person name="Roy S."/>
            <person name="Loubradou J."/>
            <person name="Henrissat B."/>
            <person name="Grigoriev I.V."/>
            <person name="Corradi N."/>
            <person name="Roux C."/>
            <person name="Martin F.M."/>
        </authorList>
    </citation>
    <scope>NUCLEOTIDE SEQUENCE [LARGE SCALE GENOMIC DNA]</scope>
    <source>
        <strain evidence="1 2">DAOM 194757</strain>
    </source>
</reference>
<dbReference type="AlphaFoldDB" id="A0A397VJZ3"/>
<sequence length="87" mass="10549">MPLYIKFLNQTRMRLCLFFTLVKQSKTKLHVFKIEIHDSKMAKRKYMIQKHGLDSKIEIHDSKMEIHDSKIEIHDLKKNSYLLLMRC</sequence>
<evidence type="ECO:0000313" key="2">
    <source>
        <dbReference type="Proteomes" id="UP000266673"/>
    </source>
</evidence>
<keyword evidence="2" id="KW-1185">Reference proteome</keyword>
<dbReference type="Proteomes" id="UP000266673">
    <property type="component" value="Unassembled WGS sequence"/>
</dbReference>
<comment type="caution">
    <text evidence="1">The sequence shown here is derived from an EMBL/GenBank/DDBJ whole genome shotgun (WGS) entry which is preliminary data.</text>
</comment>
<name>A0A397VJZ3_9GLOM</name>
<evidence type="ECO:0000313" key="1">
    <source>
        <dbReference type="EMBL" id="RIB21329.1"/>
    </source>
</evidence>
<proteinExistence type="predicted"/>